<reference evidence="1" key="1">
    <citation type="submission" date="2018-06" db="EMBL/GenBank/DDBJ databases">
        <authorList>
            <person name="Zhirakovskaya E."/>
        </authorList>
    </citation>
    <scope>NUCLEOTIDE SEQUENCE</scope>
</reference>
<accession>A0A3B0XVQ4</accession>
<sequence length="74" mass="8657">MSLLKPDVLKPDLSAISVPEWVRFIAQDADGSWWGYSVEPLQNHRGWYENEVGEHVKLLQSAGCDRWYDHLFRL</sequence>
<dbReference type="EMBL" id="UOFI01000116">
    <property type="protein sequence ID" value="VAW68233.1"/>
    <property type="molecule type" value="Genomic_DNA"/>
</dbReference>
<name>A0A3B0XVQ4_9ZZZZ</name>
<gene>
    <name evidence="1" type="ORF">MNBD_GAMMA09-1812</name>
</gene>
<proteinExistence type="predicted"/>
<organism evidence="1">
    <name type="scientific">hydrothermal vent metagenome</name>
    <dbReference type="NCBI Taxonomy" id="652676"/>
    <lineage>
        <taxon>unclassified sequences</taxon>
        <taxon>metagenomes</taxon>
        <taxon>ecological metagenomes</taxon>
    </lineage>
</organism>
<evidence type="ECO:0000313" key="1">
    <source>
        <dbReference type="EMBL" id="VAW68233.1"/>
    </source>
</evidence>
<dbReference type="AlphaFoldDB" id="A0A3B0XVQ4"/>
<protein>
    <submittedName>
        <fullName evidence="1">Uncharacterized protein</fullName>
    </submittedName>
</protein>